<name>A0A0V0HKQ1_SOLCH</name>
<organism evidence="2">
    <name type="scientific">Solanum chacoense</name>
    <name type="common">Chaco potato</name>
    <dbReference type="NCBI Taxonomy" id="4108"/>
    <lineage>
        <taxon>Eukaryota</taxon>
        <taxon>Viridiplantae</taxon>
        <taxon>Streptophyta</taxon>
        <taxon>Embryophyta</taxon>
        <taxon>Tracheophyta</taxon>
        <taxon>Spermatophyta</taxon>
        <taxon>Magnoliopsida</taxon>
        <taxon>eudicotyledons</taxon>
        <taxon>Gunneridae</taxon>
        <taxon>Pentapetalae</taxon>
        <taxon>asterids</taxon>
        <taxon>lamiids</taxon>
        <taxon>Solanales</taxon>
        <taxon>Solanaceae</taxon>
        <taxon>Solanoideae</taxon>
        <taxon>Solaneae</taxon>
        <taxon>Solanum</taxon>
    </lineage>
</organism>
<protein>
    <submittedName>
        <fullName evidence="2">Putative ovule protein</fullName>
    </submittedName>
</protein>
<feature type="chain" id="PRO_5006865998" evidence="1">
    <location>
        <begin position="25"/>
        <end position="91"/>
    </location>
</feature>
<accession>A0A0V0HKQ1</accession>
<proteinExistence type="predicted"/>
<evidence type="ECO:0000313" key="2">
    <source>
        <dbReference type="EMBL" id="JAP20679.1"/>
    </source>
</evidence>
<evidence type="ECO:0000256" key="1">
    <source>
        <dbReference type="SAM" id="SignalP"/>
    </source>
</evidence>
<reference evidence="2" key="1">
    <citation type="submission" date="2015-12" db="EMBL/GenBank/DDBJ databases">
        <title>Gene expression during late stages of embryo sac development: a critical building block for successful pollen-pistil interactions.</title>
        <authorList>
            <person name="Liu Y."/>
            <person name="Joly V."/>
            <person name="Sabar M."/>
            <person name="Matton D.P."/>
        </authorList>
    </citation>
    <scope>NUCLEOTIDE SEQUENCE</scope>
</reference>
<feature type="signal peptide" evidence="1">
    <location>
        <begin position="1"/>
        <end position="24"/>
    </location>
</feature>
<sequence length="91" mass="10469">MLSSMIRMVVVTVVLLNHCQTGSAEIFCFRLRRQERVNVDENWCITALCEGQKEGECRWNLVYYSPSTLLSPVSTHEFVPQDLTFPVCKDV</sequence>
<keyword evidence="1" id="KW-0732">Signal</keyword>
<dbReference type="AlphaFoldDB" id="A0A0V0HKQ1"/>
<dbReference type="EMBL" id="GEDG01018564">
    <property type="protein sequence ID" value="JAP20679.1"/>
    <property type="molecule type" value="Transcribed_RNA"/>
</dbReference>